<sequence length="144" mass="15536">MTWLPASLSPISPCGSAARTMRCRESRRCKIWRGSLVHRLAPAFLSPSPPLSLSDLPAGPFLCSVHRNPLASPPPQPPSSSPPPPPPSTSSIPRATPLAAPPRFRPRRCPRTRIPGCRLTPTFSTTWRTWSSTPSTLSLALAPC</sequence>
<feature type="compositionally biased region" description="Low complexity" evidence="1">
    <location>
        <begin position="89"/>
        <end position="102"/>
    </location>
</feature>
<gene>
    <name evidence="2" type="ORF">CB5_LOCUS23120</name>
</gene>
<dbReference type="AlphaFoldDB" id="A0A6V7Q9N8"/>
<accession>A0A6V7Q9N8</accession>
<reference evidence="2" key="1">
    <citation type="submission" date="2020-07" db="EMBL/GenBank/DDBJ databases">
        <authorList>
            <person name="Lin J."/>
        </authorList>
    </citation>
    <scope>NUCLEOTIDE SEQUENCE</scope>
</reference>
<protein>
    <submittedName>
        <fullName evidence="2">Uncharacterized protein</fullName>
    </submittedName>
</protein>
<proteinExistence type="predicted"/>
<feature type="region of interest" description="Disordered" evidence="1">
    <location>
        <begin position="67"/>
        <end position="111"/>
    </location>
</feature>
<name>A0A6V7Q9N8_ANACO</name>
<organism evidence="2">
    <name type="scientific">Ananas comosus var. bracteatus</name>
    <name type="common">red pineapple</name>
    <dbReference type="NCBI Taxonomy" id="296719"/>
    <lineage>
        <taxon>Eukaryota</taxon>
        <taxon>Viridiplantae</taxon>
        <taxon>Streptophyta</taxon>
        <taxon>Embryophyta</taxon>
        <taxon>Tracheophyta</taxon>
        <taxon>Spermatophyta</taxon>
        <taxon>Magnoliopsida</taxon>
        <taxon>Liliopsida</taxon>
        <taxon>Poales</taxon>
        <taxon>Bromeliaceae</taxon>
        <taxon>Bromelioideae</taxon>
        <taxon>Ananas</taxon>
    </lineage>
</organism>
<feature type="compositionally biased region" description="Pro residues" evidence="1">
    <location>
        <begin position="71"/>
        <end position="88"/>
    </location>
</feature>
<evidence type="ECO:0000256" key="1">
    <source>
        <dbReference type="SAM" id="MobiDB-lite"/>
    </source>
</evidence>
<dbReference type="EMBL" id="LR862134">
    <property type="protein sequence ID" value="CAD1839909.1"/>
    <property type="molecule type" value="Genomic_DNA"/>
</dbReference>
<evidence type="ECO:0000313" key="2">
    <source>
        <dbReference type="EMBL" id="CAD1839909.1"/>
    </source>
</evidence>